<dbReference type="AlphaFoldDB" id="A0A9P6CSL9"/>
<reference evidence="2" key="1">
    <citation type="submission" date="2020-11" db="EMBL/GenBank/DDBJ databases">
        <authorList>
            <consortium name="DOE Joint Genome Institute"/>
            <person name="Ahrendt S."/>
            <person name="Riley R."/>
            <person name="Andreopoulos W."/>
            <person name="Labutti K."/>
            <person name="Pangilinan J."/>
            <person name="Ruiz-Duenas F.J."/>
            <person name="Barrasa J.M."/>
            <person name="Sanchez-Garcia M."/>
            <person name="Camarero S."/>
            <person name="Miyauchi S."/>
            <person name="Serrano A."/>
            <person name="Linde D."/>
            <person name="Babiker R."/>
            <person name="Drula E."/>
            <person name="Ayuso-Fernandez I."/>
            <person name="Pacheco R."/>
            <person name="Padilla G."/>
            <person name="Ferreira P."/>
            <person name="Barriuso J."/>
            <person name="Kellner H."/>
            <person name="Castanera R."/>
            <person name="Alfaro M."/>
            <person name="Ramirez L."/>
            <person name="Pisabarro A.G."/>
            <person name="Kuo A."/>
            <person name="Tritt A."/>
            <person name="Lipzen A."/>
            <person name="He G."/>
            <person name="Yan M."/>
            <person name="Ng V."/>
            <person name="Cullen D."/>
            <person name="Martin F."/>
            <person name="Rosso M.-N."/>
            <person name="Henrissat B."/>
            <person name="Hibbett D."/>
            <person name="Martinez A.T."/>
            <person name="Grigoriev I.V."/>
        </authorList>
    </citation>
    <scope>NUCLEOTIDE SEQUENCE</scope>
    <source>
        <strain evidence="2">CIRM-BRFM 674</strain>
    </source>
</reference>
<name>A0A9P6CSL9_9AGAR</name>
<proteinExistence type="predicted"/>
<evidence type="ECO:0000256" key="1">
    <source>
        <dbReference type="SAM" id="MobiDB-lite"/>
    </source>
</evidence>
<gene>
    <name evidence="2" type="ORF">BDN70DRAFT_939477</name>
</gene>
<accession>A0A9P6CSL9</accession>
<comment type="caution">
    <text evidence="2">The sequence shown here is derived from an EMBL/GenBank/DDBJ whole genome shotgun (WGS) entry which is preliminary data.</text>
</comment>
<evidence type="ECO:0000313" key="2">
    <source>
        <dbReference type="EMBL" id="KAF9470723.1"/>
    </source>
</evidence>
<protein>
    <submittedName>
        <fullName evidence="2">Uncharacterized protein</fullName>
    </submittedName>
</protein>
<evidence type="ECO:0000313" key="3">
    <source>
        <dbReference type="Proteomes" id="UP000807469"/>
    </source>
</evidence>
<dbReference type="EMBL" id="MU155867">
    <property type="protein sequence ID" value="KAF9470723.1"/>
    <property type="molecule type" value="Genomic_DNA"/>
</dbReference>
<feature type="region of interest" description="Disordered" evidence="1">
    <location>
        <begin position="1"/>
        <end position="29"/>
    </location>
</feature>
<keyword evidence="3" id="KW-1185">Reference proteome</keyword>
<sequence length="118" mass="13202">MDGNTDTLPEADSVHLTVPGGPSARPAPPVESSLEIVLFKQPQFPSEDQLASLSSLFSTPETPPMEVSKHIGSWQHSRFVVIWNLPVSYLWDNIVYWSVSLLPHLETENKVLERILQP</sequence>
<organism evidence="2 3">
    <name type="scientific">Pholiota conissans</name>
    <dbReference type="NCBI Taxonomy" id="109636"/>
    <lineage>
        <taxon>Eukaryota</taxon>
        <taxon>Fungi</taxon>
        <taxon>Dikarya</taxon>
        <taxon>Basidiomycota</taxon>
        <taxon>Agaricomycotina</taxon>
        <taxon>Agaricomycetes</taxon>
        <taxon>Agaricomycetidae</taxon>
        <taxon>Agaricales</taxon>
        <taxon>Agaricineae</taxon>
        <taxon>Strophariaceae</taxon>
        <taxon>Pholiota</taxon>
    </lineage>
</organism>
<dbReference type="Proteomes" id="UP000807469">
    <property type="component" value="Unassembled WGS sequence"/>
</dbReference>